<dbReference type="Gene3D" id="3.30.1360.120">
    <property type="entry name" value="Probable tRNA modification gtpase trme, domain 1"/>
    <property type="match status" value="1"/>
</dbReference>
<organism evidence="1 2">
    <name type="scientific">Litoreibacter arenae DSM 19593</name>
    <dbReference type="NCBI Taxonomy" id="1123360"/>
    <lineage>
        <taxon>Bacteria</taxon>
        <taxon>Pseudomonadati</taxon>
        <taxon>Pseudomonadota</taxon>
        <taxon>Alphaproteobacteria</taxon>
        <taxon>Rhodobacterales</taxon>
        <taxon>Roseobacteraceae</taxon>
        <taxon>Litoreibacter</taxon>
    </lineage>
</organism>
<dbReference type="HOGENOM" id="CLU_114076_2_1_5"/>
<dbReference type="STRING" id="1123360.thalar_01132"/>
<dbReference type="InterPro" id="IPR027266">
    <property type="entry name" value="TrmE/GcvT-like"/>
</dbReference>
<dbReference type="EC" id="1.5.3.1" evidence="1"/>
<dbReference type="Proteomes" id="UP000015351">
    <property type="component" value="Unassembled WGS sequence"/>
</dbReference>
<dbReference type="AlphaFoldDB" id="S9RS65"/>
<dbReference type="SUPFAM" id="SSF103025">
    <property type="entry name" value="Folate-binding domain"/>
    <property type="match status" value="1"/>
</dbReference>
<evidence type="ECO:0000313" key="2">
    <source>
        <dbReference type="Proteomes" id="UP000015351"/>
    </source>
</evidence>
<dbReference type="eggNOG" id="COG4583">
    <property type="taxonomic scope" value="Bacteria"/>
</dbReference>
<sequence length="177" mass="18636">MIDLVAKSAAEGLLPVTIGALTLSEIPHREVHSIAPFKGAKVSTALKKAVGIELPEAGRSTTKGDVQVLWTARGQYFLIGAKPPKLPAAITDQSDAWCAVALTGPSAGDALARLCPLDTAKMGQGDVARSLIGHMSAIIVKRVDGFETIVFRAFARTLVHELRKVMTSLDAQAALPD</sequence>
<accession>S9RS65</accession>
<reference evidence="2" key="1">
    <citation type="journal article" date="2013" name="Stand. Genomic Sci.">
        <title>Genome sequence of the Litoreibacter arenae type strain (DSM 19593(T)), a member of the Roseobacter clade isolated from sea sand.</title>
        <authorList>
            <person name="Riedel T."/>
            <person name="Fiebig A."/>
            <person name="Petersen J."/>
            <person name="Gronow S."/>
            <person name="Kyrpides N.C."/>
            <person name="Goker M."/>
            <person name="Klenk H.P."/>
        </authorList>
    </citation>
    <scope>NUCLEOTIDE SEQUENCE [LARGE SCALE GENOMIC DNA]</scope>
    <source>
        <strain evidence="2">DSM 19593</strain>
    </source>
</reference>
<protein>
    <submittedName>
        <fullName evidence="1">Sarcosine oxidase gamma subunit</fullName>
        <ecNumber evidence="1">1.5.3.1</ecNumber>
    </submittedName>
</protein>
<dbReference type="GO" id="GO:0008115">
    <property type="term" value="F:sarcosine oxidase activity"/>
    <property type="evidence" value="ECO:0007669"/>
    <property type="project" value="UniProtKB-EC"/>
</dbReference>
<dbReference type="EMBL" id="AONI01000008">
    <property type="protein sequence ID" value="EPX80910.1"/>
    <property type="molecule type" value="Genomic_DNA"/>
</dbReference>
<dbReference type="RefSeq" id="WP_021099703.1">
    <property type="nucleotide sequence ID" value="NZ_KE557306.1"/>
</dbReference>
<gene>
    <name evidence="1" type="ORF">thalar_01132</name>
</gene>
<name>S9RS65_9RHOB</name>
<evidence type="ECO:0000313" key="1">
    <source>
        <dbReference type="EMBL" id="EPX80910.1"/>
    </source>
</evidence>
<keyword evidence="1" id="KW-0560">Oxidoreductase</keyword>
<comment type="caution">
    <text evidence="1">The sequence shown here is derived from an EMBL/GenBank/DDBJ whole genome shotgun (WGS) entry which is preliminary data.</text>
</comment>
<proteinExistence type="predicted"/>
<keyword evidence="2" id="KW-1185">Reference proteome</keyword>